<feature type="transmembrane region" description="Helical" evidence="7">
    <location>
        <begin position="403"/>
        <end position="423"/>
    </location>
</feature>
<dbReference type="PANTHER" id="PTHR42718:SF46">
    <property type="entry name" value="BLR6921 PROTEIN"/>
    <property type="match status" value="1"/>
</dbReference>
<feature type="transmembrane region" description="Helical" evidence="7">
    <location>
        <begin position="198"/>
        <end position="217"/>
    </location>
</feature>
<name>E8V4X9_TERSS</name>
<evidence type="ECO:0000256" key="6">
    <source>
        <dbReference type="ARBA" id="ARBA00023136"/>
    </source>
</evidence>
<feature type="transmembrane region" description="Helical" evidence="7">
    <location>
        <begin position="137"/>
        <end position="159"/>
    </location>
</feature>
<dbReference type="Pfam" id="PF07690">
    <property type="entry name" value="MFS_1"/>
    <property type="match status" value="1"/>
</dbReference>
<dbReference type="GO" id="GO:0005886">
    <property type="term" value="C:plasma membrane"/>
    <property type="evidence" value="ECO:0007669"/>
    <property type="project" value="UniProtKB-SubCell"/>
</dbReference>
<keyword evidence="6 7" id="KW-0472">Membrane</keyword>
<dbReference type="KEGG" id="tsa:AciPR4_1801"/>
<evidence type="ECO:0000256" key="3">
    <source>
        <dbReference type="ARBA" id="ARBA00022475"/>
    </source>
</evidence>
<feature type="transmembrane region" description="Helical" evidence="7">
    <location>
        <begin position="83"/>
        <end position="101"/>
    </location>
</feature>
<feature type="transmembrane region" description="Helical" evidence="7">
    <location>
        <begin position="49"/>
        <end position="71"/>
    </location>
</feature>
<feature type="transmembrane region" description="Helical" evidence="7">
    <location>
        <begin position="107"/>
        <end position="125"/>
    </location>
</feature>
<dbReference type="STRING" id="401053.AciPR4_1801"/>
<evidence type="ECO:0000256" key="2">
    <source>
        <dbReference type="ARBA" id="ARBA00022448"/>
    </source>
</evidence>
<dbReference type="CDD" id="cd17503">
    <property type="entry name" value="MFS_LmrB_MDR_like"/>
    <property type="match status" value="1"/>
</dbReference>
<comment type="subcellular location">
    <subcellularLocation>
        <location evidence="1">Cell membrane</location>
        <topology evidence="1">Multi-pass membrane protein</topology>
    </subcellularLocation>
</comment>
<dbReference type="InterPro" id="IPR004638">
    <property type="entry name" value="EmrB-like"/>
</dbReference>
<feature type="transmembrane region" description="Helical" evidence="7">
    <location>
        <begin position="293"/>
        <end position="311"/>
    </location>
</feature>
<reference evidence="9 10" key="1">
    <citation type="journal article" date="2012" name="Stand. Genomic Sci.">
        <title>Complete genome sequence of Terriglobus saanensis type strain SP1PR4(T), an Acidobacteria from tundra soil.</title>
        <authorList>
            <person name="Rawat S.R."/>
            <person name="Mannisto M.K."/>
            <person name="Starovoytov V."/>
            <person name="Goodwin L."/>
            <person name="Nolan M."/>
            <person name="Hauser L."/>
            <person name="Land M."/>
            <person name="Davenport K.W."/>
            <person name="Woyke T."/>
            <person name="Haggblom M.M."/>
        </authorList>
    </citation>
    <scope>NUCLEOTIDE SEQUENCE</scope>
    <source>
        <strain evidence="10">ATCC BAA-1853 / DSM 23119 / SP1PR4</strain>
    </source>
</reference>
<dbReference type="Gene3D" id="1.20.1720.10">
    <property type="entry name" value="Multidrug resistance protein D"/>
    <property type="match status" value="1"/>
</dbReference>
<sequence length="477" mass="51802">MSPGGLSRRSFAIAMLVAGALFMENLDGTIIATGLPAMAGSFRTGVVDVNIGVTSYLLALAVFIPISGWMADRFGTRKVFSSAIAIFTLASIWCGSCHTLTQFTLARVVQGLGGSMMVPVGRLMTVRETPKHQIMRTIAYTVWPALVAPILGPPLGGWITTYFNWRWMFLLNVPIGLVLLVCTFILVRDERRHRTTPFDWIGFVLVGLACFSLIEWMEFSSKSPVRWSLVTGLGVLAMSSAFGAVWHLRRTKAPLFHLDMLKVATFRAVTSGGSWFRMAIFVTPFLLPLMFQVGFGMSAFAAGSLVVAVFAGNLAMKPLTTPLLRRYGFRRVLIVNGALTALVFFACARLSPATPHWAILLVLFLSGLGRSMQLTSLTTLCFADLPEDRMSSGSAMFAMAQQLNTSIGVGLGAMIIRLVAWRYDGGVEHLREFHAAFWVVGLLMLCGLPSILALRPDAGDTVAGRSTALLAAEESSV</sequence>
<dbReference type="Gene3D" id="1.20.1250.20">
    <property type="entry name" value="MFS general substrate transporter like domains"/>
    <property type="match status" value="1"/>
</dbReference>
<dbReference type="AlphaFoldDB" id="E8V4X9"/>
<dbReference type="EMBL" id="CP002467">
    <property type="protein sequence ID" value="ADV82607.1"/>
    <property type="molecule type" value="Genomic_DNA"/>
</dbReference>
<evidence type="ECO:0000313" key="9">
    <source>
        <dbReference type="EMBL" id="ADV82607.1"/>
    </source>
</evidence>
<accession>E8V4X9</accession>
<dbReference type="OrthoDB" id="9812221at2"/>
<feature type="transmembrane region" description="Helical" evidence="7">
    <location>
        <begin position="229"/>
        <end position="248"/>
    </location>
</feature>
<evidence type="ECO:0000256" key="4">
    <source>
        <dbReference type="ARBA" id="ARBA00022692"/>
    </source>
</evidence>
<dbReference type="InterPro" id="IPR036259">
    <property type="entry name" value="MFS_trans_sf"/>
</dbReference>
<dbReference type="SUPFAM" id="SSF103473">
    <property type="entry name" value="MFS general substrate transporter"/>
    <property type="match status" value="1"/>
</dbReference>
<keyword evidence="5 7" id="KW-1133">Transmembrane helix</keyword>
<protein>
    <submittedName>
        <fullName evidence="9">Major facilitator superfamily MFS_1</fullName>
    </submittedName>
</protein>
<dbReference type="HOGENOM" id="CLU_000960_28_0_0"/>
<dbReference type="GO" id="GO:0022857">
    <property type="term" value="F:transmembrane transporter activity"/>
    <property type="evidence" value="ECO:0007669"/>
    <property type="project" value="InterPro"/>
</dbReference>
<keyword evidence="3" id="KW-1003">Cell membrane</keyword>
<proteinExistence type="predicted"/>
<evidence type="ECO:0000313" key="10">
    <source>
        <dbReference type="Proteomes" id="UP000006844"/>
    </source>
</evidence>
<dbReference type="Proteomes" id="UP000006844">
    <property type="component" value="Chromosome"/>
</dbReference>
<dbReference type="PROSITE" id="PS50850">
    <property type="entry name" value="MFS"/>
    <property type="match status" value="1"/>
</dbReference>
<feature type="transmembrane region" description="Helical" evidence="7">
    <location>
        <begin position="435"/>
        <end position="454"/>
    </location>
</feature>
<feature type="transmembrane region" description="Helical" evidence="7">
    <location>
        <begin position="165"/>
        <end position="186"/>
    </location>
</feature>
<feature type="domain" description="Major facilitator superfamily (MFS) profile" evidence="8">
    <location>
        <begin position="13"/>
        <end position="459"/>
    </location>
</feature>
<dbReference type="InterPro" id="IPR011701">
    <property type="entry name" value="MFS"/>
</dbReference>
<dbReference type="PANTHER" id="PTHR42718">
    <property type="entry name" value="MAJOR FACILITATOR SUPERFAMILY MULTIDRUG TRANSPORTER MFSC"/>
    <property type="match status" value="1"/>
</dbReference>
<evidence type="ECO:0000256" key="5">
    <source>
        <dbReference type="ARBA" id="ARBA00022989"/>
    </source>
</evidence>
<feature type="transmembrane region" description="Helical" evidence="7">
    <location>
        <begin position="268"/>
        <end position="287"/>
    </location>
</feature>
<gene>
    <name evidence="9" type="ordered locus">AciPR4_1801</name>
</gene>
<organism evidence="9 10">
    <name type="scientific">Terriglobus saanensis (strain ATCC BAA-1853 / DSM 23119 / SP1PR4)</name>
    <dbReference type="NCBI Taxonomy" id="401053"/>
    <lineage>
        <taxon>Bacteria</taxon>
        <taxon>Pseudomonadati</taxon>
        <taxon>Acidobacteriota</taxon>
        <taxon>Terriglobia</taxon>
        <taxon>Terriglobales</taxon>
        <taxon>Acidobacteriaceae</taxon>
        <taxon>Terriglobus</taxon>
    </lineage>
</organism>
<keyword evidence="4 7" id="KW-0812">Transmembrane</keyword>
<keyword evidence="2" id="KW-0813">Transport</keyword>
<evidence type="ECO:0000256" key="1">
    <source>
        <dbReference type="ARBA" id="ARBA00004651"/>
    </source>
</evidence>
<evidence type="ECO:0000256" key="7">
    <source>
        <dbReference type="SAM" id="Phobius"/>
    </source>
</evidence>
<evidence type="ECO:0000259" key="8">
    <source>
        <dbReference type="PROSITE" id="PS50850"/>
    </source>
</evidence>
<keyword evidence="10" id="KW-1185">Reference proteome</keyword>
<dbReference type="eggNOG" id="COG0477">
    <property type="taxonomic scope" value="Bacteria"/>
</dbReference>
<feature type="transmembrane region" description="Helical" evidence="7">
    <location>
        <begin position="332"/>
        <end position="351"/>
    </location>
</feature>
<dbReference type="InterPro" id="IPR020846">
    <property type="entry name" value="MFS_dom"/>
</dbReference>
<dbReference type="NCBIfam" id="TIGR00711">
    <property type="entry name" value="efflux_EmrB"/>
    <property type="match status" value="1"/>
</dbReference>